<dbReference type="Pfam" id="PF00046">
    <property type="entry name" value="Homeodomain"/>
    <property type="match status" value="1"/>
</dbReference>
<dbReference type="PANTHER" id="PTHR24329">
    <property type="entry name" value="HOMEOBOX PROTEIN ARISTALESS"/>
    <property type="match status" value="1"/>
</dbReference>
<comment type="subcellular location">
    <subcellularLocation>
        <location evidence="1 5 6">Nucleus</location>
    </subcellularLocation>
</comment>
<reference evidence="8" key="1">
    <citation type="submission" date="2021-02" db="EMBL/GenBank/DDBJ databases">
        <authorList>
            <person name="Nowell W R."/>
        </authorList>
    </citation>
    <scope>NUCLEOTIDE SEQUENCE</scope>
</reference>
<dbReference type="PROSITE" id="PS50071">
    <property type="entry name" value="HOMEOBOX_2"/>
    <property type="match status" value="1"/>
</dbReference>
<evidence type="ECO:0000256" key="1">
    <source>
        <dbReference type="ARBA" id="ARBA00004123"/>
    </source>
</evidence>
<evidence type="ECO:0000313" key="10">
    <source>
        <dbReference type="Proteomes" id="UP000663864"/>
    </source>
</evidence>
<comment type="caution">
    <text evidence="8">The sequence shown here is derived from an EMBL/GenBank/DDBJ whole genome shotgun (WGS) entry which is preliminary data.</text>
</comment>
<evidence type="ECO:0000256" key="6">
    <source>
        <dbReference type="RuleBase" id="RU000682"/>
    </source>
</evidence>
<dbReference type="GO" id="GO:0000977">
    <property type="term" value="F:RNA polymerase II transcription regulatory region sequence-specific DNA binding"/>
    <property type="evidence" value="ECO:0007669"/>
    <property type="project" value="TreeGrafter"/>
</dbReference>
<dbReference type="GO" id="GO:0005634">
    <property type="term" value="C:nucleus"/>
    <property type="evidence" value="ECO:0007669"/>
    <property type="project" value="UniProtKB-SubCell"/>
</dbReference>
<dbReference type="Proteomes" id="UP000663864">
    <property type="component" value="Unassembled WGS sequence"/>
</dbReference>
<organism evidence="8 10">
    <name type="scientific">Rotaria sordida</name>
    <dbReference type="NCBI Taxonomy" id="392033"/>
    <lineage>
        <taxon>Eukaryota</taxon>
        <taxon>Metazoa</taxon>
        <taxon>Spiralia</taxon>
        <taxon>Gnathifera</taxon>
        <taxon>Rotifera</taxon>
        <taxon>Eurotatoria</taxon>
        <taxon>Bdelloidea</taxon>
        <taxon>Philodinida</taxon>
        <taxon>Philodinidae</taxon>
        <taxon>Rotaria</taxon>
    </lineage>
</organism>
<dbReference type="FunFam" id="1.10.10.60:FF:000679">
    <property type="entry name" value="Homeobox protein aristaless"/>
    <property type="match status" value="1"/>
</dbReference>
<dbReference type="InterPro" id="IPR001356">
    <property type="entry name" value="HD"/>
</dbReference>
<evidence type="ECO:0000256" key="4">
    <source>
        <dbReference type="ARBA" id="ARBA00023242"/>
    </source>
</evidence>
<name>A0A815HML5_9BILA</name>
<dbReference type="PANTHER" id="PTHR24329:SF543">
    <property type="entry name" value="FI01017P-RELATED"/>
    <property type="match status" value="1"/>
</dbReference>
<evidence type="ECO:0000256" key="2">
    <source>
        <dbReference type="ARBA" id="ARBA00023125"/>
    </source>
</evidence>
<feature type="domain" description="Homeobox" evidence="7">
    <location>
        <begin position="40"/>
        <end position="100"/>
    </location>
</feature>
<dbReference type="CDD" id="cd00086">
    <property type="entry name" value="homeodomain"/>
    <property type="match status" value="1"/>
</dbReference>
<gene>
    <name evidence="9" type="ORF">JBS370_LOCUS20304</name>
    <name evidence="8" type="ORF">ZHD862_LOCUS30828</name>
</gene>
<dbReference type="AlphaFoldDB" id="A0A815HML5"/>
<evidence type="ECO:0000256" key="5">
    <source>
        <dbReference type="PROSITE-ProRule" id="PRU00108"/>
    </source>
</evidence>
<evidence type="ECO:0000313" key="8">
    <source>
        <dbReference type="EMBL" id="CAF1356124.1"/>
    </source>
</evidence>
<sequence>MDIHNNLSRLNKDLIDASNENKLILRDNLNKNDEVIQEHLKLQPYRISFTQGQIDALEQAFNITHYPDVYTREKLAQKIQLPETIIQLWFSRRRAKYRQENKRKDHQPPRSKL</sequence>
<dbReference type="EMBL" id="CAJNOT010002974">
    <property type="protein sequence ID" value="CAF1356124.1"/>
    <property type="molecule type" value="Genomic_DNA"/>
</dbReference>
<dbReference type="EMBL" id="CAJOBD010002543">
    <property type="protein sequence ID" value="CAF3889818.1"/>
    <property type="molecule type" value="Genomic_DNA"/>
</dbReference>
<feature type="DNA-binding region" description="Homeobox" evidence="5">
    <location>
        <begin position="42"/>
        <end position="101"/>
    </location>
</feature>
<dbReference type="SUPFAM" id="SSF46689">
    <property type="entry name" value="Homeodomain-like"/>
    <property type="match status" value="1"/>
</dbReference>
<keyword evidence="2 5" id="KW-0238">DNA-binding</keyword>
<dbReference type="InterPro" id="IPR050649">
    <property type="entry name" value="Paired_Homeobox_TFs"/>
</dbReference>
<keyword evidence="3 5" id="KW-0371">Homeobox</keyword>
<dbReference type="GO" id="GO:0000981">
    <property type="term" value="F:DNA-binding transcription factor activity, RNA polymerase II-specific"/>
    <property type="evidence" value="ECO:0007669"/>
    <property type="project" value="TreeGrafter"/>
</dbReference>
<evidence type="ECO:0000256" key="3">
    <source>
        <dbReference type="ARBA" id="ARBA00023155"/>
    </source>
</evidence>
<dbReference type="Gene3D" id="1.10.10.60">
    <property type="entry name" value="Homeodomain-like"/>
    <property type="match status" value="1"/>
</dbReference>
<dbReference type="Proteomes" id="UP000663836">
    <property type="component" value="Unassembled WGS sequence"/>
</dbReference>
<dbReference type="SMART" id="SM00389">
    <property type="entry name" value="HOX"/>
    <property type="match status" value="1"/>
</dbReference>
<keyword evidence="4 5" id="KW-0539">Nucleus</keyword>
<evidence type="ECO:0000259" key="7">
    <source>
        <dbReference type="PROSITE" id="PS50071"/>
    </source>
</evidence>
<accession>A0A815HML5</accession>
<proteinExistence type="predicted"/>
<protein>
    <recommendedName>
        <fullName evidence="7">Homeobox domain-containing protein</fullName>
    </recommendedName>
</protein>
<evidence type="ECO:0000313" key="9">
    <source>
        <dbReference type="EMBL" id="CAF3889818.1"/>
    </source>
</evidence>
<dbReference type="InterPro" id="IPR009057">
    <property type="entry name" value="Homeodomain-like_sf"/>
</dbReference>